<evidence type="ECO:0000256" key="4">
    <source>
        <dbReference type="ARBA" id="ARBA00022827"/>
    </source>
</evidence>
<feature type="domain" description="FAD dependent oxidoreductase" evidence="7">
    <location>
        <begin position="20"/>
        <end position="407"/>
    </location>
</feature>
<dbReference type="AlphaFoldDB" id="A0A3E2HKT2"/>
<keyword evidence="9" id="KW-1185">Reference proteome</keyword>
<evidence type="ECO:0000313" key="9">
    <source>
        <dbReference type="Proteomes" id="UP000258309"/>
    </source>
</evidence>
<keyword evidence="5" id="KW-0560">Oxidoreductase</keyword>
<evidence type="ECO:0000256" key="5">
    <source>
        <dbReference type="ARBA" id="ARBA00023002"/>
    </source>
</evidence>
<keyword evidence="6" id="KW-1133">Transmembrane helix</keyword>
<dbReference type="InterPro" id="IPR045170">
    <property type="entry name" value="MTOX"/>
</dbReference>
<dbReference type="InterPro" id="IPR006076">
    <property type="entry name" value="FAD-dep_OxRdtase"/>
</dbReference>
<comment type="caution">
    <text evidence="8">The sequence shown here is derived from an EMBL/GenBank/DDBJ whole genome shotgun (WGS) entry which is preliminary data.</text>
</comment>
<dbReference type="EMBL" id="NCSJ02000027">
    <property type="protein sequence ID" value="RFU33997.1"/>
    <property type="molecule type" value="Genomic_DNA"/>
</dbReference>
<dbReference type="GO" id="GO:0004657">
    <property type="term" value="F:proline dehydrogenase activity"/>
    <property type="evidence" value="ECO:0007669"/>
    <property type="project" value="TreeGrafter"/>
</dbReference>
<dbReference type="SUPFAM" id="SSF51905">
    <property type="entry name" value="FAD/NAD(P)-binding domain"/>
    <property type="match status" value="1"/>
</dbReference>
<dbReference type="Pfam" id="PF01266">
    <property type="entry name" value="DAO"/>
    <property type="match status" value="1"/>
</dbReference>
<dbReference type="Gene3D" id="3.30.9.10">
    <property type="entry name" value="D-Amino Acid Oxidase, subunit A, domain 2"/>
    <property type="match status" value="1"/>
</dbReference>
<dbReference type="PANTHER" id="PTHR10961">
    <property type="entry name" value="PEROXISOMAL SARCOSINE OXIDASE"/>
    <property type="match status" value="1"/>
</dbReference>
<dbReference type="OMA" id="WRKQGDD"/>
<feature type="non-terminal residue" evidence="8">
    <location>
        <position position="1"/>
    </location>
</feature>
<dbReference type="GO" id="GO:0050031">
    <property type="term" value="F:L-pipecolate oxidase activity"/>
    <property type="evidence" value="ECO:0007669"/>
    <property type="project" value="TreeGrafter"/>
</dbReference>
<keyword evidence="6" id="KW-0472">Membrane</keyword>
<name>A0A3E2HKT2_SCYLI</name>
<dbReference type="PANTHER" id="PTHR10961:SF46">
    <property type="entry name" value="PEROXISOMAL SARCOSINE OXIDASE"/>
    <property type="match status" value="1"/>
</dbReference>
<evidence type="ECO:0000313" key="8">
    <source>
        <dbReference type="EMBL" id="RFU33997.1"/>
    </source>
</evidence>
<dbReference type="Proteomes" id="UP000258309">
    <property type="component" value="Unassembled WGS sequence"/>
</dbReference>
<proteinExistence type="inferred from homology"/>
<reference evidence="8 9" key="1">
    <citation type="submission" date="2018-05" db="EMBL/GenBank/DDBJ databases">
        <title>Draft genome sequence of Scytalidium lignicola DSM 105466, a ubiquitous saprotrophic fungus.</title>
        <authorList>
            <person name="Buettner E."/>
            <person name="Gebauer A.M."/>
            <person name="Hofrichter M."/>
            <person name="Liers C."/>
            <person name="Kellner H."/>
        </authorList>
    </citation>
    <scope>NUCLEOTIDE SEQUENCE [LARGE SCALE GENOMIC DNA]</scope>
    <source>
        <strain evidence="8 9">DSM 105466</strain>
    </source>
</reference>
<evidence type="ECO:0000256" key="6">
    <source>
        <dbReference type="SAM" id="Phobius"/>
    </source>
</evidence>
<organism evidence="8 9">
    <name type="scientific">Scytalidium lignicola</name>
    <name type="common">Hyphomycete</name>
    <dbReference type="NCBI Taxonomy" id="5539"/>
    <lineage>
        <taxon>Eukaryota</taxon>
        <taxon>Fungi</taxon>
        <taxon>Dikarya</taxon>
        <taxon>Ascomycota</taxon>
        <taxon>Pezizomycotina</taxon>
        <taxon>Leotiomycetes</taxon>
        <taxon>Leotiomycetes incertae sedis</taxon>
        <taxon>Scytalidium</taxon>
    </lineage>
</organism>
<evidence type="ECO:0000256" key="2">
    <source>
        <dbReference type="ARBA" id="ARBA00010989"/>
    </source>
</evidence>
<evidence type="ECO:0000259" key="7">
    <source>
        <dbReference type="Pfam" id="PF01266"/>
    </source>
</evidence>
<dbReference type="Gene3D" id="3.50.50.60">
    <property type="entry name" value="FAD/NAD(P)-binding domain"/>
    <property type="match status" value="1"/>
</dbReference>
<evidence type="ECO:0000256" key="1">
    <source>
        <dbReference type="ARBA" id="ARBA00001974"/>
    </source>
</evidence>
<evidence type="ECO:0000256" key="3">
    <source>
        <dbReference type="ARBA" id="ARBA00022630"/>
    </source>
</evidence>
<dbReference type="OrthoDB" id="2219495at2759"/>
<comment type="similarity">
    <text evidence="2">Belongs to the MSOX/MTOX family.</text>
</comment>
<feature type="transmembrane region" description="Helical" evidence="6">
    <location>
        <begin position="16"/>
        <end position="37"/>
    </location>
</feature>
<dbReference type="InterPro" id="IPR036188">
    <property type="entry name" value="FAD/NAD-bd_sf"/>
</dbReference>
<keyword evidence="4" id="KW-0274">FAD</keyword>
<comment type="cofactor">
    <cofactor evidence="1">
        <name>FAD</name>
        <dbReference type="ChEBI" id="CHEBI:57692"/>
    </cofactor>
</comment>
<protein>
    <recommendedName>
        <fullName evidence="7">FAD dependent oxidoreductase domain-containing protein</fullName>
    </recommendedName>
</protein>
<dbReference type="STRING" id="5539.A0A3E2HKT2"/>
<keyword evidence="6" id="KW-0812">Transmembrane</keyword>
<dbReference type="GO" id="GO:0008115">
    <property type="term" value="F:sarcosine oxidase activity"/>
    <property type="evidence" value="ECO:0007669"/>
    <property type="project" value="TreeGrafter"/>
</dbReference>
<keyword evidence="3" id="KW-0285">Flavoprotein</keyword>
<dbReference type="GO" id="GO:0050660">
    <property type="term" value="F:flavin adenine dinucleotide binding"/>
    <property type="evidence" value="ECO:0007669"/>
    <property type="project" value="InterPro"/>
</dbReference>
<accession>A0A3E2HKT2</accession>
<feature type="non-terminal residue" evidence="8">
    <location>
        <position position="452"/>
    </location>
</feature>
<sequence length="452" mass="50247">MTYQQDSSVDQACRPLPASVIIIGAGIFGLSTALSIAKRYPSTKITVIDRLTPPVVDGSSVDTTRCIRADYADPIYARLAKEAKSEIENDSDLKQHIFHQGMTFACDGQPSRFTELWKTQRKLAGSIYDPKDIVDMTSREAVFQRIHGDNTMPPLDNTLAGGKSRWNMAYCNLQAAFIDAEACIEIYYKRCSRQPSISFRCGSAVECIRIEDDVSKGVSLEDGCSLQADLVLVAAGAWSNRLVYLEQRINPIAHEVAWIKVTPEEEEHWGKMSITTNLSTGLNMFPPYHGEIKILRRSPGYKNTVRIKHPEDASKTIEISYPRTIVSNPNDVIPLGAEKAMRENLREIMPSLADKPFDRTKLCWICTTPTADFLIAPHPRIAGIHLATGGSAHAWKFLPVIGDLVVDSMEGTLSPELAKKWAYDKGREGGDYNAPRMDGDPEELCNVVRSRL</sequence>
<gene>
    <name evidence="8" type="ORF">B7463_g2336</name>
</gene>